<keyword evidence="1" id="KW-0560">Oxidoreductase</keyword>
<name>A0A5B2XA80_9PSEU</name>
<dbReference type="PRINTS" id="PR00069">
    <property type="entry name" value="ALDKETRDTASE"/>
</dbReference>
<dbReference type="PANTHER" id="PTHR43625">
    <property type="entry name" value="AFLATOXIN B1 ALDEHYDE REDUCTASE"/>
    <property type="match status" value="1"/>
</dbReference>
<keyword evidence="4" id="KW-1185">Reference proteome</keyword>
<dbReference type="GO" id="GO:0016491">
    <property type="term" value="F:oxidoreductase activity"/>
    <property type="evidence" value="ECO:0007669"/>
    <property type="project" value="UniProtKB-KW"/>
</dbReference>
<dbReference type="EMBL" id="VUOB01000037">
    <property type="protein sequence ID" value="KAA2260124.1"/>
    <property type="molecule type" value="Genomic_DNA"/>
</dbReference>
<reference evidence="3 4" key="1">
    <citation type="submission" date="2019-09" db="EMBL/GenBank/DDBJ databases">
        <title>Goodfellowia gen. nov., a new genus of the Pseudonocardineae related to Actinoalloteichus, containing Goodfellowia coeruleoviolacea gen. nov., comb. nov. gen. nov., comb. nov.</title>
        <authorList>
            <person name="Labeda D."/>
        </authorList>
    </citation>
    <scope>NUCLEOTIDE SEQUENCE [LARGE SCALE GENOMIC DNA]</scope>
    <source>
        <strain evidence="3 4">AN110305</strain>
    </source>
</reference>
<sequence length="284" mass="29879">MKFRRIGDSEVSAIGLGGMPMSIQGRPDRERSVATIRAALDAGVTLIDTADAYSMDETDFGHNEDLIAEALRGFGRTDVLVATKGGHTRTPGGGWGLDGRPEYLKAACDASLRRLGVEAIGLYQFHRPDNGVPIADSVGALADLLDAGKIRLAGVSNFDPEQIAEANKVLDGRLASVQNQFSPSFRSSEPELALCDSLGVAFLPWSPLGGIANAGVLGDRFGAFAEVAQRHGVSPQQVCLAWMLALSPVVVPIPGASRPQSVRDSAASADLTLSEEEVARLSQA</sequence>
<evidence type="ECO:0000256" key="1">
    <source>
        <dbReference type="ARBA" id="ARBA00023002"/>
    </source>
</evidence>
<dbReference type="GO" id="GO:0005737">
    <property type="term" value="C:cytoplasm"/>
    <property type="evidence" value="ECO:0007669"/>
    <property type="project" value="TreeGrafter"/>
</dbReference>
<dbReference type="Gene3D" id="3.20.20.100">
    <property type="entry name" value="NADP-dependent oxidoreductase domain"/>
    <property type="match status" value="1"/>
</dbReference>
<dbReference type="InterPro" id="IPR020471">
    <property type="entry name" value="AKR"/>
</dbReference>
<evidence type="ECO:0000259" key="2">
    <source>
        <dbReference type="Pfam" id="PF00248"/>
    </source>
</evidence>
<feature type="domain" description="NADP-dependent oxidoreductase" evidence="2">
    <location>
        <begin position="14"/>
        <end position="283"/>
    </location>
</feature>
<organism evidence="3 4">
    <name type="scientific">Solihabitans fulvus</name>
    <dbReference type="NCBI Taxonomy" id="1892852"/>
    <lineage>
        <taxon>Bacteria</taxon>
        <taxon>Bacillati</taxon>
        <taxon>Actinomycetota</taxon>
        <taxon>Actinomycetes</taxon>
        <taxon>Pseudonocardiales</taxon>
        <taxon>Pseudonocardiaceae</taxon>
        <taxon>Solihabitans</taxon>
    </lineage>
</organism>
<comment type="caution">
    <text evidence="3">The sequence shown here is derived from an EMBL/GenBank/DDBJ whole genome shotgun (WGS) entry which is preliminary data.</text>
</comment>
<protein>
    <submittedName>
        <fullName evidence="3">Aldo/keto reductase</fullName>
    </submittedName>
</protein>
<dbReference type="CDD" id="cd19088">
    <property type="entry name" value="AKR_AKR13B1"/>
    <property type="match status" value="1"/>
</dbReference>
<dbReference type="PANTHER" id="PTHR43625:SF40">
    <property type="entry name" value="ALDO-KETO REDUCTASE YAKC [NADP(+)]"/>
    <property type="match status" value="1"/>
</dbReference>
<dbReference type="OrthoDB" id="9768793at2"/>
<evidence type="ECO:0000313" key="3">
    <source>
        <dbReference type="EMBL" id="KAA2260124.1"/>
    </source>
</evidence>
<dbReference type="Proteomes" id="UP000323454">
    <property type="component" value="Unassembled WGS sequence"/>
</dbReference>
<dbReference type="InterPro" id="IPR050791">
    <property type="entry name" value="Aldo-Keto_reductase"/>
</dbReference>
<reference evidence="3 4" key="2">
    <citation type="submission" date="2019-09" db="EMBL/GenBank/DDBJ databases">
        <authorList>
            <person name="Jin C."/>
        </authorList>
    </citation>
    <scope>NUCLEOTIDE SEQUENCE [LARGE SCALE GENOMIC DNA]</scope>
    <source>
        <strain evidence="3 4">AN110305</strain>
    </source>
</reference>
<dbReference type="AlphaFoldDB" id="A0A5B2XA80"/>
<proteinExistence type="predicted"/>
<gene>
    <name evidence="3" type="ORF">F0L68_20580</name>
</gene>
<accession>A0A5B2XA80</accession>
<dbReference type="InterPro" id="IPR036812">
    <property type="entry name" value="NAD(P)_OxRdtase_dom_sf"/>
</dbReference>
<evidence type="ECO:0000313" key="4">
    <source>
        <dbReference type="Proteomes" id="UP000323454"/>
    </source>
</evidence>
<dbReference type="RefSeq" id="WP_149851253.1">
    <property type="nucleotide sequence ID" value="NZ_VUOB01000037.1"/>
</dbReference>
<dbReference type="InterPro" id="IPR023210">
    <property type="entry name" value="NADP_OxRdtase_dom"/>
</dbReference>
<dbReference type="SUPFAM" id="SSF51430">
    <property type="entry name" value="NAD(P)-linked oxidoreductase"/>
    <property type="match status" value="1"/>
</dbReference>
<dbReference type="Pfam" id="PF00248">
    <property type="entry name" value="Aldo_ket_red"/>
    <property type="match status" value="1"/>
</dbReference>